<feature type="signal peptide" evidence="2">
    <location>
        <begin position="1"/>
        <end position="24"/>
    </location>
</feature>
<keyword evidence="2" id="KW-0732">Signal</keyword>
<accession>A0ABX8PRL1</accession>
<feature type="compositionally biased region" description="Basic and acidic residues" evidence="1">
    <location>
        <begin position="287"/>
        <end position="301"/>
    </location>
</feature>
<evidence type="ECO:0000256" key="2">
    <source>
        <dbReference type="SAM" id="SignalP"/>
    </source>
</evidence>
<protein>
    <recommendedName>
        <fullName evidence="5">Lipoprotein</fullName>
    </recommendedName>
</protein>
<gene>
    <name evidence="3" type="ORF">HU718_018510</name>
</gene>
<feature type="region of interest" description="Disordered" evidence="1">
    <location>
        <begin position="287"/>
        <end position="309"/>
    </location>
</feature>
<feature type="chain" id="PRO_5046484679" description="Lipoprotein" evidence="2">
    <location>
        <begin position="25"/>
        <end position="357"/>
    </location>
</feature>
<proteinExistence type="predicted"/>
<evidence type="ECO:0008006" key="5">
    <source>
        <dbReference type="Google" id="ProtNLM"/>
    </source>
</evidence>
<reference evidence="3 4" key="1">
    <citation type="journal article" date="2020" name="Microorganisms">
        <title>Reliable Identification of Environmental Pseudomonas Isolates Using the rpoD Gene.</title>
        <authorList>
            <consortium name="The Broad Institute Genome Sequencing Platform"/>
            <person name="Girard L."/>
            <person name="Lood C."/>
            <person name="Rokni-Zadeh H."/>
            <person name="van Noort V."/>
            <person name="Lavigne R."/>
            <person name="De Mot R."/>
        </authorList>
    </citation>
    <scope>NUCLEOTIDE SEQUENCE [LARGE SCALE GENOMIC DNA]</scope>
    <source>
        <strain evidence="3 4">ZA 5.3</strain>
    </source>
</reference>
<name>A0ABX8PRL1_9PSED</name>
<evidence type="ECO:0000313" key="3">
    <source>
        <dbReference type="EMBL" id="QXI04023.1"/>
    </source>
</evidence>
<reference evidence="3 4" key="2">
    <citation type="journal article" date="2021" name="Microorganisms">
        <title>The Ever-Expanding Pseudomonas Genus: Description of 43 New Species and Partition of the Pseudomonas putida Group.</title>
        <authorList>
            <person name="Girard L."/>
            <person name="Lood C."/>
            <person name="Hofte M."/>
            <person name="Vandamme P."/>
            <person name="Rokni-Zadeh H."/>
            <person name="van Noort V."/>
            <person name="Lavigne R."/>
            <person name="De Mot R."/>
        </authorList>
    </citation>
    <scope>NUCLEOTIDE SEQUENCE [LARGE SCALE GENOMIC DNA]</scope>
    <source>
        <strain evidence="3 4">ZA 5.3</strain>
    </source>
</reference>
<evidence type="ECO:0000256" key="1">
    <source>
        <dbReference type="SAM" id="MobiDB-lite"/>
    </source>
</evidence>
<sequence>MIMSVASFLRYSPALFSSVVAAFALVGCTQTGTYQDASVPDAAKLRFVANLSNATLNYFDAEHCDGMSTGPLNNLFIAESQRRVGMSVAAPKDARGYLEIKLPPEKDLYLQVMTQLGHGTCGTGFNLKPERGAEYEVTFGFTGRGQCSTLVERLQRVDGKDVRMPLTVKRGGFPACYGRNALFPQPPKLLPDTPERAALIEQIVNGSVIVMIKPDPAKEPPASMTPEKLESLISERKGKLGFALPDEYWTLYRQNLVEFEKEAGTNRTRALQVATDEYRQRLRSVDDKQLKEWSHSEDTSGKRANSAPAEQEKLAIMDYFQATNKVMAETINHHLERMAQMDTQYDVCSRYSECWKR</sequence>
<dbReference type="Proteomes" id="UP000646386">
    <property type="component" value="Chromosome"/>
</dbReference>
<dbReference type="EMBL" id="CP077089">
    <property type="protein sequence ID" value="QXI04023.1"/>
    <property type="molecule type" value="Genomic_DNA"/>
</dbReference>
<evidence type="ECO:0000313" key="4">
    <source>
        <dbReference type="Proteomes" id="UP000646386"/>
    </source>
</evidence>
<keyword evidence="4" id="KW-1185">Reference proteome</keyword>
<organism evidence="3 4">
    <name type="scientific">Pseudomonas tensinigenes</name>
    <dbReference type="NCBI Taxonomy" id="2745511"/>
    <lineage>
        <taxon>Bacteria</taxon>
        <taxon>Pseudomonadati</taxon>
        <taxon>Pseudomonadota</taxon>
        <taxon>Gammaproteobacteria</taxon>
        <taxon>Pseudomonadales</taxon>
        <taxon>Pseudomonadaceae</taxon>
        <taxon>Pseudomonas</taxon>
    </lineage>
</organism>